<evidence type="ECO:0000313" key="4">
    <source>
        <dbReference type="EMBL" id="KAL1884627.1"/>
    </source>
</evidence>
<evidence type="ECO:0000256" key="2">
    <source>
        <dbReference type="ARBA" id="ARBA00022857"/>
    </source>
</evidence>
<protein>
    <submittedName>
        <fullName evidence="4">Uncharacterized protein</fullName>
    </submittedName>
</protein>
<accession>A0ABR3Y8L1</accession>
<proteinExistence type="inferred from homology"/>
<dbReference type="CDD" id="cd05233">
    <property type="entry name" value="SDR_c"/>
    <property type="match status" value="1"/>
</dbReference>
<evidence type="ECO:0000256" key="3">
    <source>
        <dbReference type="ARBA" id="ARBA00023002"/>
    </source>
</evidence>
<sequence length="258" mass="27661">MPKHASKLAGKNILLIGGTSGIGFAVAEQALQDGANITISSSSEEKVSQSLNRLRTDYSEQAGNVQSYVADLSIKEQLEETVEKLLKYASKDSLIDHVVFTAGDVSPLVPLANTSFDDVDAFLIVRFYGAIALGKYAPKYMNTSKSSSITLTTGTQSQKPMFWLPPAVGSAVEGLMRGLAVTLAPIRVNAVSPGFVLTGLIDRLPQEMAQDAIEKHKQKSLTRDVGNPEDTAEAYLYLMRDNFATGSVVVTNGGVFLL</sequence>
<reference evidence="4 5" key="1">
    <citation type="journal article" date="2024" name="IMA Fungus">
        <title>IMA Genome - F19 : A genome assembly and annotation guide to empower mycologists, including annotated draft genome sequences of Ceratocystis pirilliformis, Diaporthe australafricana, Fusarium ophioides, Paecilomyces lecythidis, and Sporothrix stenoceras.</title>
        <authorList>
            <person name="Aylward J."/>
            <person name="Wilson A.M."/>
            <person name="Visagie C.M."/>
            <person name="Spraker J."/>
            <person name="Barnes I."/>
            <person name="Buitendag C."/>
            <person name="Ceriani C."/>
            <person name="Del Mar Angel L."/>
            <person name="du Plessis D."/>
            <person name="Fuchs T."/>
            <person name="Gasser K."/>
            <person name="Kramer D."/>
            <person name="Li W."/>
            <person name="Munsamy K."/>
            <person name="Piso A."/>
            <person name="Price J.L."/>
            <person name="Sonnekus B."/>
            <person name="Thomas C."/>
            <person name="van der Nest A."/>
            <person name="van Dijk A."/>
            <person name="van Heerden A."/>
            <person name="van Vuuren N."/>
            <person name="Yilmaz N."/>
            <person name="Duong T.A."/>
            <person name="van der Merwe N.A."/>
            <person name="Wingfield M.J."/>
            <person name="Wingfield B.D."/>
        </authorList>
    </citation>
    <scope>NUCLEOTIDE SEQUENCE [LARGE SCALE GENOMIC DNA]</scope>
    <source>
        <strain evidence="4 5">CMW 18167</strain>
    </source>
</reference>
<evidence type="ECO:0000313" key="5">
    <source>
        <dbReference type="Proteomes" id="UP001583193"/>
    </source>
</evidence>
<dbReference type="Pfam" id="PF23441">
    <property type="entry name" value="SDR"/>
    <property type="match status" value="1"/>
</dbReference>
<dbReference type="InterPro" id="IPR051122">
    <property type="entry name" value="SDR_DHRS6-like"/>
</dbReference>
<dbReference type="Proteomes" id="UP001583193">
    <property type="component" value="Unassembled WGS sequence"/>
</dbReference>
<keyword evidence="3" id="KW-0560">Oxidoreductase</keyword>
<dbReference type="PANTHER" id="PTHR43477:SF1">
    <property type="entry name" value="DIHYDROANTICAPSIN 7-DEHYDROGENASE"/>
    <property type="match status" value="1"/>
</dbReference>
<evidence type="ECO:0000256" key="1">
    <source>
        <dbReference type="ARBA" id="ARBA00006484"/>
    </source>
</evidence>
<dbReference type="InterPro" id="IPR036291">
    <property type="entry name" value="NAD(P)-bd_dom_sf"/>
</dbReference>
<keyword evidence="5" id="KW-1185">Reference proteome</keyword>
<dbReference type="SUPFAM" id="SSF51735">
    <property type="entry name" value="NAD(P)-binding Rossmann-fold domains"/>
    <property type="match status" value="1"/>
</dbReference>
<name>A0ABR3Y8L1_9EURO</name>
<dbReference type="InterPro" id="IPR057571">
    <property type="entry name" value="SDR_PhqE-like"/>
</dbReference>
<dbReference type="PRINTS" id="PR00081">
    <property type="entry name" value="GDHRDH"/>
</dbReference>
<dbReference type="Gene3D" id="3.40.50.720">
    <property type="entry name" value="NAD(P)-binding Rossmann-like Domain"/>
    <property type="match status" value="1"/>
</dbReference>
<gene>
    <name evidence="4" type="ORF">Plec18167_002219</name>
</gene>
<comment type="similarity">
    <text evidence="1">Belongs to the short-chain dehydrogenases/reductases (SDR) family.</text>
</comment>
<organism evidence="4 5">
    <name type="scientific">Paecilomyces lecythidis</name>
    <dbReference type="NCBI Taxonomy" id="3004212"/>
    <lineage>
        <taxon>Eukaryota</taxon>
        <taxon>Fungi</taxon>
        <taxon>Dikarya</taxon>
        <taxon>Ascomycota</taxon>
        <taxon>Pezizomycotina</taxon>
        <taxon>Eurotiomycetes</taxon>
        <taxon>Eurotiomycetidae</taxon>
        <taxon>Eurotiales</taxon>
        <taxon>Thermoascaceae</taxon>
        <taxon>Paecilomyces</taxon>
    </lineage>
</organism>
<dbReference type="PANTHER" id="PTHR43477">
    <property type="entry name" value="DIHYDROANTICAPSIN 7-DEHYDROGENASE"/>
    <property type="match status" value="1"/>
</dbReference>
<comment type="caution">
    <text evidence="4">The sequence shown here is derived from an EMBL/GenBank/DDBJ whole genome shotgun (WGS) entry which is preliminary data.</text>
</comment>
<dbReference type="EMBL" id="JAVDPF010000004">
    <property type="protein sequence ID" value="KAL1884627.1"/>
    <property type="molecule type" value="Genomic_DNA"/>
</dbReference>
<keyword evidence="2" id="KW-0521">NADP</keyword>
<dbReference type="InterPro" id="IPR002347">
    <property type="entry name" value="SDR_fam"/>
</dbReference>